<dbReference type="EMBL" id="HG994365">
    <property type="protein sequence ID" value="CAF2079267.1"/>
    <property type="molecule type" value="Genomic_DNA"/>
</dbReference>
<organism evidence="1">
    <name type="scientific">Brassica napus</name>
    <name type="common">Rape</name>
    <dbReference type="NCBI Taxonomy" id="3708"/>
    <lineage>
        <taxon>Eukaryota</taxon>
        <taxon>Viridiplantae</taxon>
        <taxon>Streptophyta</taxon>
        <taxon>Embryophyta</taxon>
        <taxon>Tracheophyta</taxon>
        <taxon>Spermatophyta</taxon>
        <taxon>Magnoliopsida</taxon>
        <taxon>eudicotyledons</taxon>
        <taxon>Gunneridae</taxon>
        <taxon>Pentapetalae</taxon>
        <taxon>rosids</taxon>
        <taxon>malvids</taxon>
        <taxon>Brassicales</taxon>
        <taxon>Brassicaceae</taxon>
        <taxon>Brassiceae</taxon>
        <taxon>Brassica</taxon>
    </lineage>
</organism>
<sequence>MPLTFFFFFENGFFTVSTSSSSSIYNIATAMNSGNNLVRTVWSF</sequence>
<proteinExistence type="predicted"/>
<evidence type="ECO:0000313" key="1">
    <source>
        <dbReference type="EMBL" id="CAF2079267.1"/>
    </source>
</evidence>
<gene>
    <name evidence="1" type="ORF">DARMORV10_C01P51630.1</name>
</gene>
<accession>A0A816RZB7</accession>
<name>A0A816RZB7_BRANA</name>
<reference evidence="1" key="1">
    <citation type="submission" date="2021-01" db="EMBL/GenBank/DDBJ databases">
        <authorList>
            <consortium name="Genoscope - CEA"/>
            <person name="William W."/>
        </authorList>
    </citation>
    <scope>NUCLEOTIDE SEQUENCE</scope>
</reference>
<dbReference type="Proteomes" id="UP001295469">
    <property type="component" value="Chromosome C01"/>
</dbReference>
<dbReference type="AlphaFoldDB" id="A0A816RZB7"/>
<protein>
    <submittedName>
        <fullName evidence="1">(rape) hypothetical protein</fullName>
    </submittedName>
</protein>